<name>A0A084WMP5_ANOSI</name>
<proteinExistence type="predicted"/>
<dbReference type="VEuPathDB" id="VectorBase:ASIC019546"/>
<dbReference type="OMA" id="DEPCHHE"/>
<dbReference type="Proteomes" id="UP000030765">
    <property type="component" value="Unassembled WGS sequence"/>
</dbReference>
<feature type="chain" id="PRO_5001785077" evidence="1">
    <location>
        <begin position="20"/>
        <end position="84"/>
    </location>
</feature>
<evidence type="ECO:0000313" key="4">
    <source>
        <dbReference type="Proteomes" id="UP000030765"/>
    </source>
</evidence>
<accession>A0A084WMP5</accession>
<organism evidence="2">
    <name type="scientific">Anopheles sinensis</name>
    <name type="common">Mosquito</name>
    <dbReference type="NCBI Taxonomy" id="74873"/>
    <lineage>
        <taxon>Eukaryota</taxon>
        <taxon>Metazoa</taxon>
        <taxon>Ecdysozoa</taxon>
        <taxon>Arthropoda</taxon>
        <taxon>Hexapoda</taxon>
        <taxon>Insecta</taxon>
        <taxon>Pterygota</taxon>
        <taxon>Neoptera</taxon>
        <taxon>Endopterygota</taxon>
        <taxon>Diptera</taxon>
        <taxon>Nematocera</taxon>
        <taxon>Culicoidea</taxon>
        <taxon>Culicidae</taxon>
        <taxon>Anophelinae</taxon>
        <taxon>Anopheles</taxon>
    </lineage>
</organism>
<evidence type="ECO:0000256" key="1">
    <source>
        <dbReference type="SAM" id="SignalP"/>
    </source>
</evidence>
<dbReference type="EMBL" id="KE525352">
    <property type="protein sequence ID" value="KFB51489.1"/>
    <property type="molecule type" value="Genomic_DNA"/>
</dbReference>
<reference evidence="3" key="2">
    <citation type="submission" date="2020-05" db="UniProtKB">
        <authorList>
            <consortium name="EnsemblMetazoa"/>
        </authorList>
    </citation>
    <scope>IDENTIFICATION</scope>
</reference>
<keyword evidence="4" id="KW-1185">Reference proteome</keyword>
<dbReference type="PROSITE" id="PS51257">
    <property type="entry name" value="PROKAR_LIPOPROTEIN"/>
    <property type="match status" value="1"/>
</dbReference>
<sequence length="84" mass="9464">MKSLLLVVLLVACATQVYSGCLTSACSYHKPGYMRSNYVHYPAQYEVVAYDEPCHHEPVYHAPPCPTKSSELYPCPYRQHGPCL</sequence>
<evidence type="ECO:0000313" key="2">
    <source>
        <dbReference type="EMBL" id="KFB51489.1"/>
    </source>
</evidence>
<dbReference type="EMBL" id="ATLV01024498">
    <property type="status" value="NOT_ANNOTATED_CDS"/>
    <property type="molecule type" value="Genomic_DNA"/>
</dbReference>
<evidence type="ECO:0000313" key="3">
    <source>
        <dbReference type="EnsemblMetazoa" id="ASIC019546-PA"/>
    </source>
</evidence>
<dbReference type="AlphaFoldDB" id="A0A084WMP5"/>
<dbReference type="EnsemblMetazoa" id="ASIC019546-RA">
    <property type="protein sequence ID" value="ASIC019546-PA"/>
    <property type="gene ID" value="ASIC019546"/>
</dbReference>
<keyword evidence="1" id="KW-0732">Signal</keyword>
<gene>
    <name evidence="2" type="ORF">ZHAS_00019546</name>
</gene>
<reference evidence="2 4" key="1">
    <citation type="journal article" date="2014" name="BMC Genomics">
        <title>Genome sequence of Anopheles sinensis provides insight into genetics basis of mosquito competence for malaria parasites.</title>
        <authorList>
            <person name="Zhou D."/>
            <person name="Zhang D."/>
            <person name="Ding G."/>
            <person name="Shi L."/>
            <person name="Hou Q."/>
            <person name="Ye Y."/>
            <person name="Xu Y."/>
            <person name="Zhou H."/>
            <person name="Xiong C."/>
            <person name="Li S."/>
            <person name="Yu J."/>
            <person name="Hong S."/>
            <person name="Yu X."/>
            <person name="Zou P."/>
            <person name="Chen C."/>
            <person name="Chang X."/>
            <person name="Wang W."/>
            <person name="Lv Y."/>
            <person name="Sun Y."/>
            <person name="Ma L."/>
            <person name="Shen B."/>
            <person name="Zhu C."/>
        </authorList>
    </citation>
    <scope>NUCLEOTIDE SEQUENCE [LARGE SCALE GENOMIC DNA]</scope>
</reference>
<feature type="signal peptide" evidence="1">
    <location>
        <begin position="1"/>
        <end position="19"/>
    </location>
</feature>
<dbReference type="VEuPathDB" id="VectorBase:ASIS004802"/>
<protein>
    <submittedName>
        <fullName evidence="2">AGAP006554-PA-like protein</fullName>
    </submittedName>
</protein>